<reference evidence="1 2" key="1">
    <citation type="journal article" date="2018" name="Front. Microbiol.">
        <title>Hydrolytic Capabilities as a Key to Environmental Success: Chitinolytic and Cellulolytic Acidobacteria From Acidic Sub-arctic Soils and Boreal Peatlands.</title>
        <authorList>
            <person name="Belova S.E."/>
            <person name="Ravin N.V."/>
            <person name="Pankratov T.A."/>
            <person name="Rakitin A.L."/>
            <person name="Ivanova A.A."/>
            <person name="Beletsky A.V."/>
            <person name="Mardanov A.V."/>
            <person name="Sinninghe Damste J.S."/>
            <person name="Dedysh S.N."/>
        </authorList>
    </citation>
    <scope>NUCLEOTIDE SEQUENCE [LARGE SCALE GENOMIC DNA]</scope>
    <source>
        <strain evidence="1 2">SBC82</strain>
        <plasmid evidence="2">pacpol1</plasmid>
    </source>
</reference>
<accession>A0A2Z5G9X1</accession>
<dbReference type="Proteomes" id="UP000253606">
    <property type="component" value="Plasmid pACPOL1"/>
</dbReference>
<dbReference type="EMBL" id="CP030841">
    <property type="protein sequence ID" value="AXC15951.1"/>
    <property type="molecule type" value="Genomic_DNA"/>
</dbReference>
<dbReference type="RefSeq" id="WP_275066528.1">
    <property type="nucleotide sequence ID" value="NZ_CP030841.1"/>
</dbReference>
<keyword evidence="2" id="KW-1185">Reference proteome</keyword>
<evidence type="ECO:0000313" key="1">
    <source>
        <dbReference type="EMBL" id="AXC15951.1"/>
    </source>
</evidence>
<proteinExistence type="predicted"/>
<keyword evidence="1" id="KW-0614">Plasmid</keyword>
<dbReference type="KEGG" id="abas:ACPOL_6741"/>
<gene>
    <name evidence="1" type="ORF">ACPOL_6741</name>
</gene>
<name>A0A2Z5G9X1_9BACT</name>
<dbReference type="AlphaFoldDB" id="A0A2Z5G9X1"/>
<geneLocation type="plasmid" evidence="2">
    <name>pacpol1</name>
</geneLocation>
<evidence type="ECO:0000313" key="2">
    <source>
        <dbReference type="Proteomes" id="UP000253606"/>
    </source>
</evidence>
<protein>
    <submittedName>
        <fullName evidence="1">Uncharacterized protein</fullName>
    </submittedName>
</protein>
<organism evidence="1 2">
    <name type="scientific">Acidisarcina polymorpha</name>
    <dbReference type="NCBI Taxonomy" id="2211140"/>
    <lineage>
        <taxon>Bacteria</taxon>
        <taxon>Pseudomonadati</taxon>
        <taxon>Acidobacteriota</taxon>
        <taxon>Terriglobia</taxon>
        <taxon>Terriglobales</taxon>
        <taxon>Acidobacteriaceae</taxon>
        <taxon>Acidisarcina</taxon>
    </lineage>
</organism>
<sequence>MSQRIAYILVPGATPGKRIAYKPCTEAAAESVMLSSSPSD</sequence>